<evidence type="ECO:0000313" key="2">
    <source>
        <dbReference type="Proteomes" id="UP000034883"/>
    </source>
</evidence>
<dbReference type="STRING" id="927083.DB32_004532"/>
<dbReference type="Proteomes" id="UP000034883">
    <property type="component" value="Chromosome"/>
</dbReference>
<reference evidence="1 2" key="1">
    <citation type="submission" date="2015-03" db="EMBL/GenBank/DDBJ databases">
        <title>Genome assembly of Sandaracinus amylolyticus DSM 53668.</title>
        <authorList>
            <person name="Sharma G."/>
            <person name="Subramanian S."/>
        </authorList>
    </citation>
    <scope>NUCLEOTIDE SEQUENCE [LARGE SCALE GENOMIC DNA]</scope>
    <source>
        <strain evidence="1 2">DSM 53668</strain>
    </source>
</reference>
<organism evidence="1 2">
    <name type="scientific">Sandaracinus amylolyticus</name>
    <dbReference type="NCBI Taxonomy" id="927083"/>
    <lineage>
        <taxon>Bacteria</taxon>
        <taxon>Pseudomonadati</taxon>
        <taxon>Myxococcota</taxon>
        <taxon>Polyangia</taxon>
        <taxon>Polyangiales</taxon>
        <taxon>Sandaracinaceae</taxon>
        <taxon>Sandaracinus</taxon>
    </lineage>
</organism>
<accession>A0A0F6W4Y1</accession>
<name>A0A0F6W4Y1_9BACT</name>
<sequence>MRDAAASAREALGNTPFAKARDVLRELRDRRARIPERQLARAVLRAGTVSAASVRTRDGRIEITAELESGRAIAAALIPESARFAPRGAKEIVFAVDPPEAAGDAKLRDVAGMIAALVARAVWGPFLPPTEGGVDAGAMVDREGEKLRVDLRTCPAVRAASQSAPAAALVMDALVIERFEVDEQGLSVRLGLPKMPVG</sequence>
<proteinExistence type="predicted"/>
<keyword evidence="2" id="KW-1185">Reference proteome</keyword>
<protein>
    <submittedName>
        <fullName evidence="1">Uncharacterized protein</fullName>
    </submittedName>
</protein>
<dbReference type="EMBL" id="CP011125">
    <property type="protein sequence ID" value="AKF07383.1"/>
    <property type="molecule type" value="Genomic_DNA"/>
</dbReference>
<gene>
    <name evidence="1" type="ORF">DB32_004532</name>
</gene>
<dbReference type="KEGG" id="samy:DB32_004532"/>
<evidence type="ECO:0000313" key="1">
    <source>
        <dbReference type="EMBL" id="AKF07383.1"/>
    </source>
</evidence>
<dbReference type="AlphaFoldDB" id="A0A0F6W4Y1"/>